<dbReference type="EMBL" id="JARRAF010000045">
    <property type="protein sequence ID" value="MDK2126660.1"/>
    <property type="molecule type" value="Genomic_DNA"/>
</dbReference>
<organism evidence="1 2">
    <name type="scientific">Parachitinimonas caeni</name>
    <dbReference type="NCBI Taxonomy" id="3031301"/>
    <lineage>
        <taxon>Bacteria</taxon>
        <taxon>Pseudomonadati</taxon>
        <taxon>Pseudomonadota</taxon>
        <taxon>Betaproteobacteria</taxon>
        <taxon>Neisseriales</taxon>
        <taxon>Chitinibacteraceae</taxon>
        <taxon>Parachitinimonas</taxon>
    </lineage>
</organism>
<protein>
    <submittedName>
        <fullName evidence="1">Uncharacterized protein</fullName>
    </submittedName>
</protein>
<evidence type="ECO:0000313" key="2">
    <source>
        <dbReference type="Proteomes" id="UP001172778"/>
    </source>
</evidence>
<name>A0ABT7E2X0_9NEIS</name>
<sequence length="284" mass="31599">MRLKFDQIKKVAVLSAIPSIALAQSKSSGEPAIPVGPAMPELEVSRLTGLITLPDSNSYDTFSLAVSQWKTPTKAPDEIACKITPAGNKYPAGKFIYTCELGSTINLNQYKLKSDSFTVGGWQFKESGYSIKQDVIDLSTLPSELVSDYYYGSKKREYKLDLTVSKSGFSFEDKVQAVIACAEKLLPDALQVNVTSQGRVEHVKGSAWIESTYRYVDYEFSRAVYQSGWQFAVGAPKPGTVYFRTPESAKAARYGDRYYSESILHGWYPLGSLEEVNNKYCKSW</sequence>
<gene>
    <name evidence="1" type="ORF">PZA18_21680</name>
</gene>
<evidence type="ECO:0000313" key="1">
    <source>
        <dbReference type="EMBL" id="MDK2126660.1"/>
    </source>
</evidence>
<dbReference type="Proteomes" id="UP001172778">
    <property type="component" value="Unassembled WGS sequence"/>
</dbReference>
<keyword evidence="2" id="KW-1185">Reference proteome</keyword>
<dbReference type="RefSeq" id="WP_284102979.1">
    <property type="nucleotide sequence ID" value="NZ_JARRAF010000045.1"/>
</dbReference>
<reference evidence="1" key="1">
    <citation type="submission" date="2023-03" db="EMBL/GenBank/DDBJ databases">
        <title>Chitinimonas shenzhenensis gen. nov., sp. nov., a novel member of family Burkholderiaceae isolated from activated sludge collected in Shen Zhen, China.</title>
        <authorList>
            <person name="Wang X."/>
        </authorList>
    </citation>
    <scope>NUCLEOTIDE SEQUENCE</scope>
    <source>
        <strain evidence="1">DQS-5</strain>
    </source>
</reference>
<proteinExistence type="predicted"/>
<comment type="caution">
    <text evidence="1">The sequence shown here is derived from an EMBL/GenBank/DDBJ whole genome shotgun (WGS) entry which is preliminary data.</text>
</comment>
<accession>A0ABT7E2X0</accession>